<proteinExistence type="predicted"/>
<protein>
    <submittedName>
        <fullName evidence="1">Uncharacterized protein</fullName>
    </submittedName>
</protein>
<dbReference type="AlphaFoldDB" id="A0A2P2Q0M6"/>
<evidence type="ECO:0000313" key="1">
    <source>
        <dbReference type="EMBL" id="MBX60518.1"/>
    </source>
</evidence>
<sequence>MKISQKRISFQNRSTLQPMFVRIQYSRKPVLMQSR</sequence>
<organism evidence="1">
    <name type="scientific">Rhizophora mucronata</name>
    <name type="common">Asiatic mangrove</name>
    <dbReference type="NCBI Taxonomy" id="61149"/>
    <lineage>
        <taxon>Eukaryota</taxon>
        <taxon>Viridiplantae</taxon>
        <taxon>Streptophyta</taxon>
        <taxon>Embryophyta</taxon>
        <taxon>Tracheophyta</taxon>
        <taxon>Spermatophyta</taxon>
        <taxon>Magnoliopsida</taxon>
        <taxon>eudicotyledons</taxon>
        <taxon>Gunneridae</taxon>
        <taxon>Pentapetalae</taxon>
        <taxon>rosids</taxon>
        <taxon>fabids</taxon>
        <taxon>Malpighiales</taxon>
        <taxon>Rhizophoraceae</taxon>
        <taxon>Rhizophora</taxon>
    </lineage>
</organism>
<dbReference type="EMBL" id="GGEC01080034">
    <property type="protein sequence ID" value="MBX60518.1"/>
    <property type="molecule type" value="Transcribed_RNA"/>
</dbReference>
<name>A0A2P2Q0M6_RHIMU</name>
<reference evidence="1" key="1">
    <citation type="submission" date="2018-02" db="EMBL/GenBank/DDBJ databases">
        <title>Rhizophora mucronata_Transcriptome.</title>
        <authorList>
            <person name="Meera S.P."/>
            <person name="Sreeshan A."/>
            <person name="Augustine A."/>
        </authorList>
    </citation>
    <scope>NUCLEOTIDE SEQUENCE</scope>
    <source>
        <tissue evidence="1">Leaf</tissue>
    </source>
</reference>
<accession>A0A2P2Q0M6</accession>